<feature type="transmembrane region" description="Helical" evidence="7">
    <location>
        <begin position="255"/>
        <end position="273"/>
    </location>
</feature>
<dbReference type="InterPro" id="IPR052159">
    <property type="entry name" value="Competence_DNA_uptake"/>
</dbReference>
<accession>A0A938B0G1</accession>
<organism evidence="9 10">
    <name type="scientific">Tectimicrobiota bacterium</name>
    <dbReference type="NCBI Taxonomy" id="2528274"/>
    <lineage>
        <taxon>Bacteria</taxon>
        <taxon>Pseudomonadati</taxon>
        <taxon>Nitrospinota/Tectimicrobiota group</taxon>
        <taxon>Candidatus Tectimicrobiota</taxon>
    </lineage>
</organism>
<feature type="region of interest" description="Disordered" evidence="6">
    <location>
        <begin position="860"/>
        <end position="883"/>
    </location>
</feature>
<dbReference type="InterPro" id="IPR004477">
    <property type="entry name" value="ComEC_N"/>
</dbReference>
<dbReference type="AlphaFoldDB" id="A0A938B0G1"/>
<comment type="subcellular location">
    <subcellularLocation>
        <location evidence="1">Cell membrane</location>
        <topology evidence="1">Multi-pass membrane protein</topology>
    </subcellularLocation>
</comment>
<evidence type="ECO:0000313" key="9">
    <source>
        <dbReference type="EMBL" id="MBM3223722.1"/>
    </source>
</evidence>
<evidence type="ECO:0000256" key="1">
    <source>
        <dbReference type="ARBA" id="ARBA00004651"/>
    </source>
</evidence>
<feature type="domain" description="Metallo-beta-lactamase" evidence="8">
    <location>
        <begin position="592"/>
        <end position="801"/>
    </location>
</feature>
<gene>
    <name evidence="9" type="ORF">FJZ47_07990</name>
</gene>
<dbReference type="CDD" id="cd07731">
    <property type="entry name" value="ComA-like_MBL-fold"/>
    <property type="match status" value="1"/>
</dbReference>
<name>A0A938B0G1_UNCTE</name>
<dbReference type="PANTHER" id="PTHR30619:SF1">
    <property type="entry name" value="RECOMBINATION PROTEIN 2"/>
    <property type="match status" value="1"/>
</dbReference>
<dbReference type="PANTHER" id="PTHR30619">
    <property type="entry name" value="DNA INTERNALIZATION/COMPETENCE PROTEIN COMEC/REC2"/>
    <property type="match status" value="1"/>
</dbReference>
<evidence type="ECO:0000256" key="2">
    <source>
        <dbReference type="ARBA" id="ARBA00022475"/>
    </source>
</evidence>
<evidence type="ECO:0000256" key="5">
    <source>
        <dbReference type="ARBA" id="ARBA00023136"/>
    </source>
</evidence>
<feature type="transmembrane region" description="Helical" evidence="7">
    <location>
        <begin position="294"/>
        <end position="317"/>
    </location>
</feature>
<feature type="compositionally biased region" description="Basic and acidic residues" evidence="6">
    <location>
        <begin position="861"/>
        <end position="871"/>
    </location>
</feature>
<dbReference type="InterPro" id="IPR035681">
    <property type="entry name" value="ComA-like_MBL"/>
</dbReference>
<keyword evidence="5 7" id="KW-0472">Membrane</keyword>
<evidence type="ECO:0000256" key="4">
    <source>
        <dbReference type="ARBA" id="ARBA00022989"/>
    </source>
</evidence>
<feature type="transmembrane region" description="Helical" evidence="7">
    <location>
        <begin position="69"/>
        <end position="87"/>
    </location>
</feature>
<comment type="caution">
    <text evidence="9">The sequence shown here is derived from an EMBL/GenBank/DDBJ whole genome shotgun (WGS) entry which is preliminary data.</text>
</comment>
<keyword evidence="3 7" id="KW-0812">Transmembrane</keyword>
<dbReference type="NCBIfam" id="TIGR00360">
    <property type="entry name" value="ComEC_N-term"/>
    <property type="match status" value="1"/>
</dbReference>
<dbReference type="GO" id="GO:0005886">
    <property type="term" value="C:plasma membrane"/>
    <property type="evidence" value="ECO:0007669"/>
    <property type="project" value="UniProtKB-SubCell"/>
</dbReference>
<feature type="transmembrane region" description="Helical" evidence="7">
    <location>
        <begin position="439"/>
        <end position="461"/>
    </location>
</feature>
<dbReference type="SUPFAM" id="SSF56281">
    <property type="entry name" value="Metallo-hydrolase/oxidoreductase"/>
    <property type="match status" value="1"/>
</dbReference>
<dbReference type="Proteomes" id="UP000712673">
    <property type="component" value="Unassembled WGS sequence"/>
</dbReference>
<dbReference type="NCBIfam" id="TIGR00361">
    <property type="entry name" value="ComEC_Rec2"/>
    <property type="match status" value="1"/>
</dbReference>
<evidence type="ECO:0000256" key="3">
    <source>
        <dbReference type="ARBA" id="ARBA00022692"/>
    </source>
</evidence>
<dbReference type="InterPro" id="IPR004797">
    <property type="entry name" value="Competence_ComEC/Rec2"/>
</dbReference>
<dbReference type="Pfam" id="PF00753">
    <property type="entry name" value="Lactamase_B"/>
    <property type="match status" value="1"/>
</dbReference>
<feature type="transmembrane region" description="Helical" evidence="7">
    <location>
        <begin position="467"/>
        <end position="492"/>
    </location>
</feature>
<dbReference type="Gene3D" id="3.60.15.10">
    <property type="entry name" value="Ribonuclease Z/Hydroxyacylglutathione hydrolase-like"/>
    <property type="match status" value="1"/>
</dbReference>
<sequence>MVAPQTWPCCCPRSLHAVHTVPASRIRHTLWYGLESLVALASDRPLWCVTAGLLLGSLLGTAIDLPLVPLASVLLLVGLGLLPRWAWPGCQRCGRYLLLGLALTALQLAWQVYALPGHHIVHKLAHLPRHVTVEGVLVRPVESRGDRQYVYLQLSTLEDAARVHPVTGLVRLNVHTTALPFLPGDVLKVTRLRLLPVRGSHNPGGFDFERWMQRQAIYAIGGVSNTERLHLLSRPEGWRLDRTLVQWRQRLRTEVQAVLPAPYSAVFLAMVLGQRGDLTADIQESFRVSGTTHLLVVSGLNVSCIAVGVFWCLRALLRLLRSWLPRSWLPGWRPTPLAALCSLPPVVLYCCLVGWEVPATRAALMVGSYLLAVMVQRVREPLHALVCAAALILLLEPAAVRDLAFQLSFVAVTALALVSRQTGTMETSASLLRRGGLYLRTYLVVNSAAYLGTVPIISSAFHTVQTFAIVANIMLVPLASLVTQAGVLALGVLVLSPALAPWVFTPFAAVLAWTLTIAREVASWPGAQLFIAAPSLSMVTGYYVLLGSVLVWSRWRWRYAGLGLALLLIGTGWQYLATHSAQLRVTFLDVGAGDAIVVQVPGGQTLLIDGGGTYDGRFDTGRQIVAPFLWQQYVRRLDFMALTHMHPDHARGLVSVLRLFPTRQVLTNGSAVTAGYVQELLEAGQRWGSVHQTALAGPRQWQWERLQMQLLAPPAAHEVSAATWQPRNENDRSLVLRLQYGTVRLLLTGDIEQATERWLLSQGGALRADILKVPHHGSKTSTSSAFVAQVQPRVGIISTGAHNPFGHPHPQVLNVLAQHGVVVWRTDQQGAITVTSDGTGYQVHAVRLYRPTLPDVRPVARRQDDHRRDDAFQSVATPTLGIP</sequence>
<evidence type="ECO:0000256" key="7">
    <source>
        <dbReference type="SAM" id="Phobius"/>
    </source>
</evidence>
<feature type="transmembrane region" description="Helical" evidence="7">
    <location>
        <begin position="530"/>
        <end position="552"/>
    </location>
</feature>
<dbReference type="InterPro" id="IPR001279">
    <property type="entry name" value="Metallo-B-lactamas"/>
</dbReference>
<protein>
    <submittedName>
        <fullName evidence="9">DNA internalization-related competence protein ComEC/Rec2</fullName>
    </submittedName>
</protein>
<keyword evidence="4 7" id="KW-1133">Transmembrane helix</keyword>
<dbReference type="SMART" id="SM00849">
    <property type="entry name" value="Lactamase_B"/>
    <property type="match status" value="1"/>
</dbReference>
<proteinExistence type="predicted"/>
<dbReference type="EMBL" id="VGLS01000188">
    <property type="protein sequence ID" value="MBM3223722.1"/>
    <property type="molecule type" value="Genomic_DNA"/>
</dbReference>
<keyword evidence="2" id="KW-1003">Cell membrane</keyword>
<evidence type="ECO:0000313" key="10">
    <source>
        <dbReference type="Proteomes" id="UP000712673"/>
    </source>
</evidence>
<feature type="transmembrane region" description="Helical" evidence="7">
    <location>
        <begin position="499"/>
        <end position="518"/>
    </location>
</feature>
<dbReference type="Pfam" id="PF13567">
    <property type="entry name" value="DUF4131"/>
    <property type="match status" value="1"/>
</dbReference>
<dbReference type="Pfam" id="PF03772">
    <property type="entry name" value="Competence"/>
    <property type="match status" value="1"/>
</dbReference>
<evidence type="ECO:0000256" key="6">
    <source>
        <dbReference type="SAM" id="MobiDB-lite"/>
    </source>
</evidence>
<dbReference type="GO" id="GO:0030420">
    <property type="term" value="P:establishment of competence for transformation"/>
    <property type="evidence" value="ECO:0007669"/>
    <property type="project" value="InterPro"/>
</dbReference>
<dbReference type="InterPro" id="IPR036866">
    <property type="entry name" value="RibonucZ/Hydroxyglut_hydro"/>
</dbReference>
<evidence type="ECO:0000259" key="8">
    <source>
        <dbReference type="SMART" id="SM00849"/>
    </source>
</evidence>
<reference evidence="9" key="1">
    <citation type="submission" date="2019-03" db="EMBL/GenBank/DDBJ databases">
        <title>Lake Tanganyika Metagenome-Assembled Genomes (MAGs).</title>
        <authorList>
            <person name="Tran P."/>
        </authorList>
    </citation>
    <scope>NUCLEOTIDE SEQUENCE</scope>
    <source>
        <strain evidence="9">K_DeepCast_65m_m2_066</strain>
    </source>
</reference>
<dbReference type="InterPro" id="IPR025405">
    <property type="entry name" value="DUF4131"/>
</dbReference>
<feature type="transmembrane region" description="Helical" evidence="7">
    <location>
        <begin position="559"/>
        <end position="576"/>
    </location>
</feature>